<protein>
    <submittedName>
        <fullName evidence="6">Uncharacterized protein</fullName>
    </submittedName>
</protein>
<dbReference type="GO" id="GO:0005524">
    <property type="term" value="F:ATP binding"/>
    <property type="evidence" value="ECO:0007669"/>
    <property type="project" value="UniProtKB-KW"/>
</dbReference>
<proteinExistence type="inferred from homology"/>
<keyword evidence="4" id="KW-0067">ATP-binding</keyword>
<evidence type="ECO:0000313" key="7">
    <source>
        <dbReference type="Proteomes" id="UP000728032"/>
    </source>
</evidence>
<dbReference type="PANTHER" id="PTHR24223:SF456">
    <property type="entry name" value="MULTIDRUG RESISTANCE-ASSOCIATED PROTEIN LETHAL(2)03659"/>
    <property type="match status" value="1"/>
</dbReference>
<reference evidence="6" key="1">
    <citation type="submission" date="2020-11" db="EMBL/GenBank/DDBJ databases">
        <authorList>
            <person name="Tran Van P."/>
        </authorList>
    </citation>
    <scope>NUCLEOTIDE SEQUENCE</scope>
</reference>
<dbReference type="InterPro" id="IPR027417">
    <property type="entry name" value="P-loop_NTPase"/>
</dbReference>
<keyword evidence="3" id="KW-0547">Nucleotide-binding</keyword>
<dbReference type="GO" id="GO:0016020">
    <property type="term" value="C:membrane"/>
    <property type="evidence" value="ECO:0007669"/>
    <property type="project" value="UniProtKB-SubCell"/>
</dbReference>
<feature type="region of interest" description="Disordered" evidence="5">
    <location>
        <begin position="87"/>
        <end position="112"/>
    </location>
</feature>
<evidence type="ECO:0000256" key="3">
    <source>
        <dbReference type="ARBA" id="ARBA00022741"/>
    </source>
</evidence>
<dbReference type="PANTHER" id="PTHR24223">
    <property type="entry name" value="ATP-BINDING CASSETTE SUB-FAMILY C"/>
    <property type="match status" value="1"/>
</dbReference>
<dbReference type="SUPFAM" id="SSF52540">
    <property type="entry name" value="P-loop containing nucleoside triphosphate hydrolases"/>
    <property type="match status" value="1"/>
</dbReference>
<dbReference type="GO" id="GO:0042626">
    <property type="term" value="F:ATPase-coupled transmembrane transporter activity"/>
    <property type="evidence" value="ECO:0007669"/>
    <property type="project" value="TreeGrafter"/>
</dbReference>
<feature type="non-terminal residue" evidence="6">
    <location>
        <position position="133"/>
    </location>
</feature>
<dbReference type="EMBL" id="OC916629">
    <property type="protein sequence ID" value="CAD7644795.1"/>
    <property type="molecule type" value="Genomic_DNA"/>
</dbReference>
<evidence type="ECO:0000256" key="1">
    <source>
        <dbReference type="ARBA" id="ARBA00004141"/>
    </source>
</evidence>
<comment type="subcellular location">
    <subcellularLocation>
        <location evidence="1">Membrane</location>
        <topology evidence="1">Multi-pass membrane protein</topology>
    </subcellularLocation>
</comment>
<evidence type="ECO:0000313" key="6">
    <source>
        <dbReference type="EMBL" id="CAD7644795.1"/>
    </source>
</evidence>
<gene>
    <name evidence="6" type="ORF">ONB1V03_LOCUS4862</name>
</gene>
<dbReference type="InterPro" id="IPR050173">
    <property type="entry name" value="ABC_transporter_C-like"/>
</dbReference>
<evidence type="ECO:0000256" key="4">
    <source>
        <dbReference type="ARBA" id="ARBA00022840"/>
    </source>
</evidence>
<sequence>DHRTDALIQTTIRHKFSDCTVLTIAHRLNTIIDCDRVLVLDAGEIVEFDEPFALLQRRGQLYDMCRKTGKDMFNHLMNLAKESHLQRFNTNEVDDEEDRESSGSGDSHTNHKDNVVMNQIYDCINTATDKLLK</sequence>
<organism evidence="6">
    <name type="scientific">Oppiella nova</name>
    <dbReference type="NCBI Taxonomy" id="334625"/>
    <lineage>
        <taxon>Eukaryota</taxon>
        <taxon>Metazoa</taxon>
        <taxon>Ecdysozoa</taxon>
        <taxon>Arthropoda</taxon>
        <taxon>Chelicerata</taxon>
        <taxon>Arachnida</taxon>
        <taxon>Acari</taxon>
        <taxon>Acariformes</taxon>
        <taxon>Sarcoptiformes</taxon>
        <taxon>Oribatida</taxon>
        <taxon>Brachypylina</taxon>
        <taxon>Oppioidea</taxon>
        <taxon>Oppiidae</taxon>
        <taxon>Oppiella</taxon>
    </lineage>
</organism>
<keyword evidence="7" id="KW-1185">Reference proteome</keyword>
<dbReference type="Gene3D" id="3.40.50.300">
    <property type="entry name" value="P-loop containing nucleotide triphosphate hydrolases"/>
    <property type="match status" value="1"/>
</dbReference>
<name>A0A7R9LQE6_9ACAR</name>
<comment type="similarity">
    <text evidence="2">Belongs to the ABC transporter superfamily. ABCC family. Conjugate transporter (TC 3.A.1.208) subfamily.</text>
</comment>
<dbReference type="EMBL" id="CAJPVJ010001804">
    <property type="protein sequence ID" value="CAG2165319.1"/>
    <property type="molecule type" value="Genomic_DNA"/>
</dbReference>
<dbReference type="AlphaFoldDB" id="A0A7R9LQE6"/>
<evidence type="ECO:0000256" key="2">
    <source>
        <dbReference type="ARBA" id="ARBA00009726"/>
    </source>
</evidence>
<dbReference type="Proteomes" id="UP000728032">
    <property type="component" value="Unassembled WGS sequence"/>
</dbReference>
<dbReference type="OrthoDB" id="6507541at2759"/>
<evidence type="ECO:0000256" key="5">
    <source>
        <dbReference type="SAM" id="MobiDB-lite"/>
    </source>
</evidence>
<accession>A0A7R9LQE6</accession>